<dbReference type="PROSITE" id="PS50292">
    <property type="entry name" value="PEROXIDASE_3"/>
    <property type="match status" value="1"/>
</dbReference>
<dbReference type="InterPro" id="IPR010255">
    <property type="entry name" value="Haem_peroxidase_sf"/>
</dbReference>
<dbReference type="GO" id="GO:0004601">
    <property type="term" value="F:peroxidase activity"/>
    <property type="evidence" value="ECO:0007669"/>
    <property type="project" value="InterPro"/>
</dbReference>
<keyword evidence="4" id="KW-0472">Membrane</keyword>
<keyword evidence="4" id="KW-0812">Transmembrane</keyword>
<dbReference type="Proteomes" id="UP000515163">
    <property type="component" value="Unplaced"/>
</dbReference>
<dbReference type="InterPro" id="IPR037120">
    <property type="entry name" value="Haem_peroxidase_sf_animal"/>
</dbReference>
<dbReference type="SUPFAM" id="SSF48113">
    <property type="entry name" value="Heme-dependent peroxidases"/>
    <property type="match status" value="1"/>
</dbReference>
<comment type="subcellular location">
    <subcellularLocation>
        <location evidence="1">Secreted</location>
    </subcellularLocation>
</comment>
<name>A0A6P8J5C4_ACTTE</name>
<dbReference type="GO" id="GO:0005576">
    <property type="term" value="C:extracellular region"/>
    <property type="evidence" value="ECO:0007669"/>
    <property type="project" value="UniProtKB-SubCell"/>
</dbReference>
<proteinExistence type="predicted"/>
<evidence type="ECO:0000256" key="3">
    <source>
        <dbReference type="ARBA" id="ARBA00023180"/>
    </source>
</evidence>
<protein>
    <submittedName>
        <fullName evidence="6">Peroxinectin A-like</fullName>
    </submittedName>
</protein>
<gene>
    <name evidence="6" type="primary">LOC116308931</name>
</gene>
<dbReference type="GeneID" id="116308931"/>
<evidence type="ECO:0000256" key="4">
    <source>
        <dbReference type="SAM" id="Phobius"/>
    </source>
</evidence>
<evidence type="ECO:0000256" key="2">
    <source>
        <dbReference type="ARBA" id="ARBA00022525"/>
    </source>
</evidence>
<dbReference type="Pfam" id="PF03098">
    <property type="entry name" value="An_peroxidase"/>
    <property type="match status" value="1"/>
</dbReference>
<evidence type="ECO:0000256" key="1">
    <source>
        <dbReference type="ARBA" id="ARBA00004613"/>
    </source>
</evidence>
<dbReference type="GO" id="GO:0006979">
    <property type="term" value="P:response to oxidative stress"/>
    <property type="evidence" value="ECO:0007669"/>
    <property type="project" value="InterPro"/>
</dbReference>
<keyword evidence="3" id="KW-0325">Glycoprotein</keyword>
<evidence type="ECO:0000313" key="5">
    <source>
        <dbReference type="Proteomes" id="UP000515163"/>
    </source>
</evidence>
<evidence type="ECO:0000313" key="6">
    <source>
        <dbReference type="RefSeq" id="XP_031575311.1"/>
    </source>
</evidence>
<dbReference type="PANTHER" id="PTHR11475">
    <property type="entry name" value="OXIDASE/PEROXIDASE"/>
    <property type="match status" value="1"/>
</dbReference>
<dbReference type="Gene3D" id="1.10.640.10">
    <property type="entry name" value="Haem peroxidase domain superfamily, animal type"/>
    <property type="match status" value="1"/>
</dbReference>
<dbReference type="PANTHER" id="PTHR11475:SF4">
    <property type="entry name" value="CHORION PEROXIDASE"/>
    <property type="match status" value="1"/>
</dbReference>
<sequence length="251" mass="28727">MIDDLRNVLFPVGRHNGLDLAAMNIQRGRDHGLPDYNTVRKMAGLPGLKDFSDLVKNKRVAQDMKSLYGHVDNIDLWVGGLAEEHEKGSELGRTFRTILTNNFLKIRDGDRFWYQKILDPQEIKMVHGLTLGRIIRLNTNIKNIPDNVFFSTQYCAGVENYQCKPRDPLPLCRNDTSVGRKEHSTNQEYGSNIFIGLALLSSVSFVVNAFLIFLWLRERKSVRTLQSKNSCKVENEMHSFTNTVVKEDLEV</sequence>
<dbReference type="InParanoid" id="A0A6P8J5C4"/>
<feature type="transmembrane region" description="Helical" evidence="4">
    <location>
        <begin position="193"/>
        <end position="216"/>
    </location>
</feature>
<dbReference type="KEGG" id="aten:116308931"/>
<accession>A0A6P8J5C4</accession>
<dbReference type="OrthoDB" id="6019201at2759"/>
<dbReference type="RefSeq" id="XP_031575311.1">
    <property type="nucleotide sequence ID" value="XM_031719451.1"/>
</dbReference>
<keyword evidence="4" id="KW-1133">Transmembrane helix</keyword>
<dbReference type="AlphaFoldDB" id="A0A6P8J5C4"/>
<reference evidence="6" key="1">
    <citation type="submission" date="2025-08" db="UniProtKB">
        <authorList>
            <consortium name="RefSeq"/>
        </authorList>
    </citation>
    <scope>IDENTIFICATION</scope>
    <source>
        <tissue evidence="6">Tentacle</tissue>
    </source>
</reference>
<dbReference type="GO" id="GO:0020037">
    <property type="term" value="F:heme binding"/>
    <property type="evidence" value="ECO:0007669"/>
    <property type="project" value="InterPro"/>
</dbReference>
<organism evidence="5 6">
    <name type="scientific">Actinia tenebrosa</name>
    <name type="common">Australian red waratah sea anemone</name>
    <dbReference type="NCBI Taxonomy" id="6105"/>
    <lineage>
        <taxon>Eukaryota</taxon>
        <taxon>Metazoa</taxon>
        <taxon>Cnidaria</taxon>
        <taxon>Anthozoa</taxon>
        <taxon>Hexacorallia</taxon>
        <taxon>Actiniaria</taxon>
        <taxon>Actiniidae</taxon>
        <taxon>Actinia</taxon>
    </lineage>
</organism>
<keyword evidence="5" id="KW-1185">Reference proteome</keyword>
<keyword evidence="2" id="KW-0964">Secreted</keyword>
<dbReference type="InterPro" id="IPR019791">
    <property type="entry name" value="Haem_peroxidase_animal"/>
</dbReference>